<comment type="caution">
    <text evidence="1">The sequence shown here is derived from an EMBL/GenBank/DDBJ whole genome shotgun (WGS) entry which is preliminary data.</text>
</comment>
<gene>
    <name evidence="1" type="ORF">SteCoe_36893</name>
</gene>
<dbReference type="SUPFAM" id="SSF117281">
    <property type="entry name" value="Kelch motif"/>
    <property type="match status" value="1"/>
</dbReference>
<protein>
    <submittedName>
        <fullName evidence="1">Uncharacterized protein</fullName>
    </submittedName>
</protein>
<accession>A0A1R2AP41</accession>
<dbReference type="OrthoDB" id="6482909at2759"/>
<dbReference type="Gene3D" id="2.120.10.80">
    <property type="entry name" value="Kelch-type beta propeller"/>
    <property type="match status" value="1"/>
</dbReference>
<organism evidence="1 2">
    <name type="scientific">Stentor coeruleus</name>
    <dbReference type="NCBI Taxonomy" id="5963"/>
    <lineage>
        <taxon>Eukaryota</taxon>
        <taxon>Sar</taxon>
        <taxon>Alveolata</taxon>
        <taxon>Ciliophora</taxon>
        <taxon>Postciliodesmatophora</taxon>
        <taxon>Heterotrichea</taxon>
        <taxon>Heterotrichida</taxon>
        <taxon>Stentoridae</taxon>
        <taxon>Stentor</taxon>
    </lineage>
</organism>
<dbReference type="InterPro" id="IPR015915">
    <property type="entry name" value="Kelch-typ_b-propeller"/>
</dbReference>
<sequence>MDLHCLEKECTATPFMFCNCAKELPMMCLEHVQVHILQDESKDHNLRPIYKKVDESKRTAIEVKVQEILQKIKLLKHSFTHEHAKAVESLEKIRTVFLSNFKKAKDCYRQILSKASSYDKIFAMPCKNSDPYVDADIENISKLIEDAHQIFPDKKIIDHEMIFFEGFMKNLFVTELEKEQPSPFSENIYFFKAESHVLAELHVEDLELKENEVGVKENLGLLASICLIPGDKLFYHGGYNGDGDAIATTYIINLKTRFAEALPKGRLRCTASAIYYLGSIYIFGGYGKNSIKQCDKFSVKRKIWEEISDLPCPVQNTSTIQVKGSFIITGLGSKIYKYEIETNKYSVVISGMNIGGFNILIKESLNIYLLSAGIYLSSEDTLDKWLFTEKINDIISSTTCRPVLKDRFAYFLCQDGEIMKFNLDTLELVKIRQIYD</sequence>
<dbReference type="EMBL" id="MPUH01001755">
    <property type="protein sequence ID" value="OMJ66303.1"/>
    <property type="molecule type" value="Genomic_DNA"/>
</dbReference>
<name>A0A1R2AP41_9CILI</name>
<keyword evidence="2" id="KW-1185">Reference proteome</keyword>
<reference evidence="1 2" key="1">
    <citation type="submission" date="2016-11" db="EMBL/GenBank/DDBJ databases">
        <title>The macronuclear genome of Stentor coeruleus: a giant cell with tiny introns.</title>
        <authorList>
            <person name="Slabodnick M."/>
            <person name="Ruby J.G."/>
            <person name="Reiff S.B."/>
            <person name="Swart E.C."/>
            <person name="Gosai S."/>
            <person name="Prabakaran S."/>
            <person name="Witkowska E."/>
            <person name="Larue G.E."/>
            <person name="Fisher S."/>
            <person name="Freeman R.M."/>
            <person name="Gunawardena J."/>
            <person name="Chu W."/>
            <person name="Stover N.A."/>
            <person name="Gregory B.D."/>
            <person name="Nowacki M."/>
            <person name="Derisi J."/>
            <person name="Roy S.W."/>
            <person name="Marshall W.F."/>
            <person name="Sood P."/>
        </authorList>
    </citation>
    <scope>NUCLEOTIDE SEQUENCE [LARGE SCALE GENOMIC DNA]</scope>
    <source>
        <strain evidence="1">WM001</strain>
    </source>
</reference>
<evidence type="ECO:0000313" key="2">
    <source>
        <dbReference type="Proteomes" id="UP000187209"/>
    </source>
</evidence>
<evidence type="ECO:0000313" key="1">
    <source>
        <dbReference type="EMBL" id="OMJ66303.1"/>
    </source>
</evidence>
<proteinExistence type="predicted"/>
<dbReference type="AlphaFoldDB" id="A0A1R2AP41"/>
<dbReference type="Proteomes" id="UP000187209">
    <property type="component" value="Unassembled WGS sequence"/>
</dbReference>